<organism evidence="8 9">
    <name type="scientific">Candidatus Falkowbacteria bacterium GW2011_GWE1_38_31</name>
    <dbReference type="NCBI Taxonomy" id="1618638"/>
    <lineage>
        <taxon>Bacteria</taxon>
        <taxon>Candidatus Falkowiibacteriota</taxon>
    </lineage>
</organism>
<dbReference type="FunFam" id="3.40.50.300:FF:000025">
    <property type="entry name" value="ATP-dependent Clp protease subunit"/>
    <property type="match status" value="1"/>
</dbReference>
<dbReference type="EMBL" id="LBUU01000004">
    <property type="protein sequence ID" value="KKQ70516.1"/>
    <property type="molecule type" value="Genomic_DNA"/>
</dbReference>
<dbReference type="InterPro" id="IPR036628">
    <property type="entry name" value="Clp_N_dom_sf"/>
</dbReference>
<sequence>MDNKNNQPFIICPVCAGKGKTKFGLACPNCSGVGVGSFYHGRFFYWGPKLGRAMIELDHFRKKINNTINLIAFAIGFIGILALGLWVFIVGREANDLSVFFFWKLKHPLLFVFWLSLIAGMFVVYRISEDARKQHKIKPATYEERGKNFELPNNWEELKRAQGKYKIDVSGGFTPVAYDIIEQAYLLAAKLNHEFVTPLHLFFSALADNEVAAIFSRLNVPGQPFFEKIKEQISKIEQNNNKTVISKTAQEIFIEAYLDAYSLGQKKVSAKNLILPCLKYNNIIKEILLEYEVDKDKIYNVILWFIINEKQIDNYRRYKSMARFKPSTNMDRAYTSVATPILKQIGYDLTLAAKWGRLEYCVARDKEIGDIWQQFESGASGVILAGPTGVGKRTIVGGIAQLMVSEDVPAFLQDKRLVELDISRLISGATPAQAQGRLLAVIDEVARAGNIVLYINNIENIMGITSGSEESLDLSQVLAGAMERGNFYCISTTTDVSYVKYLENSALGNVLPKIDIKKPEGNQAIQMIESKIGAFEGRYKVYFSYNSIEEAVLMSEKYIHDKYLPEKAITILEQVAVRVGSTRGEHALVSKEDVAEIISSITNIPITKISEDEGKKLLNLEAEMHKRMIAQAEAVRLVSASLRRARTELREGNRPIANFLFLGPTGVGKTELAKTISEVYFGKEDYMIRVDMSEYQHPDSIAKMIGDSNGARGYLTEKVRKSPFSLVLLDEIEKAHPDILNIFLQVMDDGRLTDGQGQTIDFTNTIIIATSNIGAVFIQEEIFKGTDVAIIKHALINDHLKAFMRPELINRFDGVIVFEPLSLENVVDITRILLHKIEGLLKAKGIGLHIEEGGIRILAKAGFDPKYGARPLRRLLQEKIEDEIANKLLSGELKRRDTVIINDRAGIEIEKGVAI</sequence>
<dbReference type="Gene3D" id="3.40.50.300">
    <property type="entry name" value="P-loop containing nucleotide triphosphate hydrolases"/>
    <property type="match status" value="2"/>
</dbReference>
<reference evidence="8 9" key="1">
    <citation type="journal article" date="2015" name="Nature">
        <title>rRNA introns, odd ribosomes, and small enigmatic genomes across a large radiation of phyla.</title>
        <authorList>
            <person name="Brown C.T."/>
            <person name="Hug L.A."/>
            <person name="Thomas B.C."/>
            <person name="Sharon I."/>
            <person name="Castelle C.J."/>
            <person name="Singh A."/>
            <person name="Wilkins M.J."/>
            <person name="Williams K.H."/>
            <person name="Banfield J.F."/>
        </authorList>
    </citation>
    <scope>NUCLEOTIDE SEQUENCE [LARGE SCALE GENOMIC DNA]</scope>
</reference>
<dbReference type="InterPro" id="IPR041546">
    <property type="entry name" value="ClpA/ClpB_AAA_lid"/>
</dbReference>
<keyword evidence="3" id="KW-0067">ATP-binding</keyword>
<dbReference type="GO" id="GO:0005524">
    <property type="term" value="F:ATP binding"/>
    <property type="evidence" value="ECO:0007669"/>
    <property type="project" value="UniProtKB-KW"/>
</dbReference>
<evidence type="ECO:0000256" key="4">
    <source>
        <dbReference type="ARBA" id="ARBA00023186"/>
    </source>
</evidence>
<dbReference type="InterPro" id="IPR050130">
    <property type="entry name" value="ClpA_ClpB"/>
</dbReference>
<dbReference type="InterPro" id="IPR003593">
    <property type="entry name" value="AAA+_ATPase"/>
</dbReference>
<evidence type="ECO:0000259" key="7">
    <source>
        <dbReference type="SMART" id="SM01086"/>
    </source>
</evidence>
<feature type="domain" description="AAA+ ATPase" evidence="6">
    <location>
        <begin position="378"/>
        <end position="520"/>
    </location>
</feature>
<accession>A0A0G0N070</accession>
<feature type="domain" description="AAA+ ATPase" evidence="6">
    <location>
        <begin position="655"/>
        <end position="822"/>
    </location>
</feature>
<keyword evidence="5" id="KW-0472">Membrane</keyword>
<protein>
    <submittedName>
        <fullName evidence="8">ATPase AAA-2 domain protein</fullName>
    </submittedName>
</protein>
<gene>
    <name evidence="8" type="ORF">US91_C0004G0001</name>
</gene>
<evidence type="ECO:0000256" key="2">
    <source>
        <dbReference type="ARBA" id="ARBA00022741"/>
    </source>
</evidence>
<dbReference type="Proteomes" id="UP000034022">
    <property type="component" value="Unassembled WGS sequence"/>
</dbReference>
<proteinExistence type="predicted"/>
<dbReference type="PATRIC" id="fig|1618638.3.peg.472"/>
<dbReference type="InterPro" id="IPR004176">
    <property type="entry name" value="Clp_R_N"/>
</dbReference>
<evidence type="ECO:0000313" key="9">
    <source>
        <dbReference type="Proteomes" id="UP000034022"/>
    </source>
</evidence>
<dbReference type="Gene3D" id="1.10.1780.10">
    <property type="entry name" value="Clp, N-terminal domain"/>
    <property type="match status" value="1"/>
</dbReference>
<feature type="domain" description="Clp ATPase C-terminal" evidence="7">
    <location>
        <begin position="821"/>
        <end position="909"/>
    </location>
</feature>
<dbReference type="InterPro" id="IPR027417">
    <property type="entry name" value="P-loop_NTPase"/>
</dbReference>
<feature type="transmembrane region" description="Helical" evidence="5">
    <location>
        <begin position="70"/>
        <end position="89"/>
    </location>
</feature>
<dbReference type="AlphaFoldDB" id="A0A0G0N070"/>
<evidence type="ECO:0000256" key="3">
    <source>
        <dbReference type="ARBA" id="ARBA00022840"/>
    </source>
</evidence>
<name>A0A0G0N070_9BACT</name>
<keyword evidence="5" id="KW-0812">Transmembrane</keyword>
<comment type="caution">
    <text evidence="8">The sequence shown here is derived from an EMBL/GenBank/DDBJ whole genome shotgun (WGS) entry which is preliminary data.</text>
</comment>
<dbReference type="SUPFAM" id="SSF52540">
    <property type="entry name" value="P-loop containing nucleoside triphosphate hydrolases"/>
    <property type="match status" value="2"/>
</dbReference>
<dbReference type="Pfam" id="PF10431">
    <property type="entry name" value="ClpB_D2-small"/>
    <property type="match status" value="1"/>
</dbReference>
<dbReference type="SMART" id="SM00382">
    <property type="entry name" value="AAA"/>
    <property type="match status" value="2"/>
</dbReference>
<keyword evidence="2" id="KW-0547">Nucleotide-binding</keyword>
<dbReference type="Pfam" id="PF00004">
    <property type="entry name" value="AAA"/>
    <property type="match status" value="1"/>
</dbReference>
<keyword evidence="5" id="KW-1133">Transmembrane helix</keyword>
<dbReference type="SMART" id="SM01086">
    <property type="entry name" value="ClpB_D2-small"/>
    <property type="match status" value="1"/>
</dbReference>
<dbReference type="Pfam" id="PF17871">
    <property type="entry name" value="AAA_lid_9"/>
    <property type="match status" value="1"/>
</dbReference>
<dbReference type="PANTHER" id="PTHR11638:SF18">
    <property type="entry name" value="HEAT SHOCK PROTEIN 104"/>
    <property type="match status" value="1"/>
</dbReference>
<dbReference type="GO" id="GO:0034605">
    <property type="term" value="P:cellular response to heat"/>
    <property type="evidence" value="ECO:0007669"/>
    <property type="project" value="TreeGrafter"/>
</dbReference>
<evidence type="ECO:0000259" key="6">
    <source>
        <dbReference type="SMART" id="SM00382"/>
    </source>
</evidence>
<dbReference type="Pfam" id="PF07724">
    <property type="entry name" value="AAA_2"/>
    <property type="match status" value="1"/>
</dbReference>
<evidence type="ECO:0000256" key="1">
    <source>
        <dbReference type="ARBA" id="ARBA00022737"/>
    </source>
</evidence>
<dbReference type="InterPro" id="IPR003959">
    <property type="entry name" value="ATPase_AAA_core"/>
</dbReference>
<dbReference type="CDD" id="cd19499">
    <property type="entry name" value="RecA-like_ClpB_Hsp104-like"/>
    <property type="match status" value="1"/>
</dbReference>
<dbReference type="InterPro" id="IPR019489">
    <property type="entry name" value="Clp_ATPase_C"/>
</dbReference>
<dbReference type="Pfam" id="PF02861">
    <property type="entry name" value="Clp_N"/>
    <property type="match status" value="1"/>
</dbReference>
<evidence type="ECO:0000313" key="8">
    <source>
        <dbReference type="EMBL" id="KKQ70516.1"/>
    </source>
</evidence>
<dbReference type="PANTHER" id="PTHR11638">
    <property type="entry name" value="ATP-DEPENDENT CLP PROTEASE"/>
    <property type="match status" value="1"/>
</dbReference>
<evidence type="ECO:0000256" key="5">
    <source>
        <dbReference type="SAM" id="Phobius"/>
    </source>
</evidence>
<keyword evidence="1" id="KW-0677">Repeat</keyword>
<dbReference type="GO" id="GO:0005737">
    <property type="term" value="C:cytoplasm"/>
    <property type="evidence" value="ECO:0007669"/>
    <property type="project" value="TreeGrafter"/>
</dbReference>
<dbReference type="Gene3D" id="1.10.8.60">
    <property type="match status" value="2"/>
</dbReference>
<dbReference type="InterPro" id="IPR001270">
    <property type="entry name" value="ClpA/B"/>
</dbReference>
<dbReference type="SUPFAM" id="SSF81923">
    <property type="entry name" value="Double Clp-N motif"/>
    <property type="match status" value="1"/>
</dbReference>
<dbReference type="PRINTS" id="PR00300">
    <property type="entry name" value="CLPPROTEASEA"/>
</dbReference>
<dbReference type="GO" id="GO:0016887">
    <property type="term" value="F:ATP hydrolysis activity"/>
    <property type="evidence" value="ECO:0007669"/>
    <property type="project" value="InterPro"/>
</dbReference>
<keyword evidence="4" id="KW-0143">Chaperone</keyword>
<feature type="transmembrane region" description="Helical" evidence="5">
    <location>
        <begin position="109"/>
        <end position="128"/>
    </location>
</feature>